<dbReference type="SMR" id="F2EEP6"/>
<dbReference type="Pfam" id="PF01657">
    <property type="entry name" value="Stress-antifung"/>
    <property type="match status" value="1"/>
</dbReference>
<feature type="chain" id="PRO_5015090918" evidence="4">
    <location>
        <begin position="22"/>
        <end position="294"/>
    </location>
</feature>
<dbReference type="Gene3D" id="3.30.430.20">
    <property type="entry name" value="Gnk2 domain, C-X8-C-X2-C motif"/>
    <property type="match status" value="2"/>
</dbReference>
<organism evidence="6">
    <name type="scientific">Hordeum vulgare subsp. vulgare</name>
    <name type="common">Domesticated barley</name>
    <dbReference type="NCBI Taxonomy" id="112509"/>
    <lineage>
        <taxon>Eukaryota</taxon>
        <taxon>Viridiplantae</taxon>
        <taxon>Streptophyta</taxon>
        <taxon>Embryophyta</taxon>
        <taxon>Tracheophyta</taxon>
        <taxon>Spermatophyta</taxon>
        <taxon>Magnoliopsida</taxon>
        <taxon>Liliopsida</taxon>
        <taxon>Poales</taxon>
        <taxon>Poaceae</taxon>
        <taxon>BOP clade</taxon>
        <taxon>Pooideae</taxon>
        <taxon>Triticodae</taxon>
        <taxon>Triticeae</taxon>
        <taxon>Hordeinae</taxon>
        <taxon>Hordeum</taxon>
    </lineage>
</organism>
<dbReference type="RefSeq" id="XP_044970395.1">
    <property type="nucleotide sequence ID" value="XM_045114460.1"/>
</dbReference>
<sequence>MALSRRCLLLISLVAMTAVIGTSEFSMTKCYPTSTPTVNGRGAFHRSLLSLLDDLPHAAARTGFASMRTGGAFARGLCFGDPAPGPCLVCLSDAGGKIAGQCGNASRRAGFLNDGCFLGYADTKASSDDIDIGAVTFSGDSVRGIEAVVDVLEFLDVVHSLVPLSADGWVPTADGTAMASNGDTVRVLAQCAMDLTAAECARCLLNDSVPRMVASWVLTTADGVQVQGKGSVAAVLGSNCYLRLEISAPPRREKIRRIVKDHIVLTVLSCFVVAAAIGALVAHVCCLVMRKARN</sequence>
<dbReference type="KEGG" id="hvg:123430609"/>
<dbReference type="STRING" id="112509.F2EEP6"/>
<evidence type="ECO:0000313" key="6">
    <source>
        <dbReference type="EMBL" id="BAK05818.1"/>
    </source>
</evidence>
<feature type="domain" description="Gnk2-homologous" evidence="5">
    <location>
        <begin position="26"/>
        <end position="125"/>
    </location>
</feature>
<dbReference type="PaxDb" id="4513-MLOC_17138.2"/>
<evidence type="ECO:0000313" key="8">
    <source>
        <dbReference type="Proteomes" id="UP000011116"/>
    </source>
</evidence>
<dbReference type="EMBL" id="AK374622">
    <property type="protein sequence ID" value="BAK05818.1"/>
    <property type="molecule type" value="mRNA"/>
</dbReference>
<dbReference type="AlphaFoldDB" id="F2EEP6"/>
<reference evidence="7" key="3">
    <citation type="submission" date="2020-10" db="EMBL/GenBank/DDBJ databases">
        <authorList>
            <person name="Scholz U."/>
            <person name="Mascher M."/>
            <person name="Fiebig A."/>
        </authorList>
    </citation>
    <scope>NUCLEOTIDE SEQUENCE [LARGE SCALE GENOMIC DNA]</scope>
    <source>
        <strain evidence="7">cv. Morex</strain>
    </source>
</reference>
<accession>F2EEP6</accession>
<feature type="signal peptide" evidence="4">
    <location>
        <begin position="1"/>
        <end position="21"/>
    </location>
</feature>
<name>F2EEP6_HORVV</name>
<dbReference type="PROSITE" id="PS51473">
    <property type="entry name" value="GNK2"/>
    <property type="match status" value="1"/>
</dbReference>
<evidence type="ECO:0000256" key="2">
    <source>
        <dbReference type="ARBA" id="ARBA00022737"/>
    </source>
</evidence>
<dbReference type="EnsemblPlants" id="HORVU.MOREX.r3.2HG0185770.1">
    <property type="protein sequence ID" value="HORVU.MOREX.r3.2HG0185770.1"/>
    <property type="gene ID" value="HORVU.MOREX.r3.2HG0185770"/>
</dbReference>
<dbReference type="OrthoDB" id="668810at2759"/>
<dbReference type="Gramene" id="HORVU.MOREX.r3.2HG0185770.1">
    <property type="protein sequence ID" value="HORVU.MOREX.r3.2HG0185770.1"/>
    <property type="gene ID" value="HORVU.MOREX.r3.2HG0185770"/>
</dbReference>
<protein>
    <submittedName>
        <fullName evidence="6">Predicted protein</fullName>
    </submittedName>
</protein>
<evidence type="ECO:0000256" key="1">
    <source>
        <dbReference type="ARBA" id="ARBA00022729"/>
    </source>
</evidence>
<keyword evidence="3" id="KW-1133">Transmembrane helix</keyword>
<dbReference type="InterPro" id="IPR002902">
    <property type="entry name" value="GNK2"/>
</dbReference>
<dbReference type="ExpressionAtlas" id="F2EEP6">
    <property type="expression patterns" value="baseline and differential"/>
</dbReference>
<keyword evidence="3" id="KW-0812">Transmembrane</keyword>
<dbReference type="CDD" id="cd23509">
    <property type="entry name" value="Gnk2-like"/>
    <property type="match status" value="1"/>
</dbReference>
<gene>
    <name evidence="7" type="primary">LOC123430609</name>
</gene>
<reference evidence="6" key="1">
    <citation type="journal article" date="2011" name="Plant Physiol.">
        <title>Comprehensive sequence analysis of 24,783 barley full-length cDNAs derived from 12 clone libraries.</title>
        <authorList>
            <person name="Matsumoto T."/>
            <person name="Tanaka T."/>
            <person name="Sakai H."/>
            <person name="Amano N."/>
            <person name="Kanamori H."/>
            <person name="Kurita K."/>
            <person name="Kikuta A."/>
            <person name="Kamiya K."/>
            <person name="Yamamoto M."/>
            <person name="Ikawa H."/>
            <person name="Fujii N."/>
            <person name="Hori K."/>
            <person name="Itoh T."/>
            <person name="Sato K."/>
        </authorList>
    </citation>
    <scope>NUCLEOTIDE SEQUENCE</scope>
    <source>
        <tissue evidence="6">Flower</tissue>
    </source>
</reference>
<evidence type="ECO:0000259" key="5">
    <source>
        <dbReference type="PROSITE" id="PS51473"/>
    </source>
</evidence>
<evidence type="ECO:0000256" key="3">
    <source>
        <dbReference type="SAM" id="Phobius"/>
    </source>
</evidence>
<reference evidence="7" key="4">
    <citation type="submission" date="2022-01" db="UniProtKB">
        <authorList>
            <consortium name="EnsemblPlants"/>
        </authorList>
    </citation>
    <scope>IDENTIFICATION</scope>
    <source>
        <strain evidence="7">subsp. vulgare</strain>
    </source>
</reference>
<evidence type="ECO:0000256" key="4">
    <source>
        <dbReference type="SAM" id="SignalP"/>
    </source>
</evidence>
<dbReference type="Proteomes" id="UP000011116">
    <property type="component" value="Chromosome 2H"/>
</dbReference>
<dbReference type="PANTHER" id="PTHR32099:SF95">
    <property type="entry name" value="GENOME ASSEMBLY, CHROMOSOME: II"/>
    <property type="match status" value="1"/>
</dbReference>
<dbReference type="InterPro" id="IPR038408">
    <property type="entry name" value="GNK2_sf"/>
</dbReference>
<keyword evidence="3" id="KW-0472">Membrane</keyword>
<dbReference type="Gramene" id="HORVU.MOREX.r2.2HG0153830.1">
    <property type="protein sequence ID" value="HORVU.MOREX.r2.2HG0153830.1"/>
    <property type="gene ID" value="HORVU.MOREX.r2.2HG0153830"/>
</dbReference>
<keyword evidence="2" id="KW-0677">Repeat</keyword>
<reference evidence="8" key="2">
    <citation type="journal article" date="2012" name="Nature">
        <title>A physical, genetic and functional sequence assembly of the barley genome.</title>
        <authorList>
            <consortium name="The International Barley Genome Sequencing Consortium"/>
            <person name="Mayer K.F."/>
            <person name="Waugh R."/>
            <person name="Brown J.W."/>
            <person name="Schulman A."/>
            <person name="Langridge P."/>
            <person name="Platzer M."/>
            <person name="Fincher G.B."/>
            <person name="Muehlbauer G.J."/>
            <person name="Sato K."/>
            <person name="Close T.J."/>
            <person name="Wise R.P."/>
            <person name="Stein N."/>
        </authorList>
    </citation>
    <scope>NUCLEOTIDE SEQUENCE [LARGE SCALE GENOMIC DNA]</scope>
    <source>
        <strain evidence="8">cv. Morex</strain>
    </source>
</reference>
<feature type="transmembrane region" description="Helical" evidence="3">
    <location>
        <begin position="263"/>
        <end position="289"/>
    </location>
</feature>
<keyword evidence="1 4" id="KW-0732">Signal</keyword>
<evidence type="ECO:0000313" key="7">
    <source>
        <dbReference type="EnsemblPlants" id="HORVU.MOREX.r3.2HG0185770.1"/>
    </source>
</evidence>
<dbReference type="PANTHER" id="PTHR32099">
    <property type="entry name" value="CYSTEINE-RICH REPEAT SECRETORY PROTEIN"/>
    <property type="match status" value="1"/>
</dbReference>
<proteinExistence type="evidence at transcript level"/>
<dbReference type="eggNOG" id="ENOG502R4BF">
    <property type="taxonomic scope" value="Eukaryota"/>
</dbReference>
<keyword evidence="8" id="KW-1185">Reference proteome</keyword>
<dbReference type="GeneID" id="123430609"/>